<sequence>MRPFEAPGGHLQRVKHGHRRRRGGAGVRTVGV</sequence>
<accession>A0A0A8ZCY5</accession>
<protein>
    <submittedName>
        <fullName evidence="2">Uncharacterized protein</fullName>
    </submittedName>
</protein>
<dbReference type="EMBL" id="GBRH01261249">
    <property type="protein sequence ID" value="JAD36646.1"/>
    <property type="molecule type" value="Transcribed_RNA"/>
</dbReference>
<feature type="region of interest" description="Disordered" evidence="1">
    <location>
        <begin position="1"/>
        <end position="32"/>
    </location>
</feature>
<feature type="compositionally biased region" description="Basic residues" evidence="1">
    <location>
        <begin position="12"/>
        <end position="23"/>
    </location>
</feature>
<organism evidence="2">
    <name type="scientific">Arundo donax</name>
    <name type="common">Giant reed</name>
    <name type="synonym">Donax arundinaceus</name>
    <dbReference type="NCBI Taxonomy" id="35708"/>
    <lineage>
        <taxon>Eukaryota</taxon>
        <taxon>Viridiplantae</taxon>
        <taxon>Streptophyta</taxon>
        <taxon>Embryophyta</taxon>
        <taxon>Tracheophyta</taxon>
        <taxon>Spermatophyta</taxon>
        <taxon>Magnoliopsida</taxon>
        <taxon>Liliopsida</taxon>
        <taxon>Poales</taxon>
        <taxon>Poaceae</taxon>
        <taxon>PACMAD clade</taxon>
        <taxon>Arundinoideae</taxon>
        <taxon>Arundineae</taxon>
        <taxon>Arundo</taxon>
    </lineage>
</organism>
<reference evidence="2" key="2">
    <citation type="journal article" date="2015" name="Data Brief">
        <title>Shoot transcriptome of the giant reed, Arundo donax.</title>
        <authorList>
            <person name="Barrero R.A."/>
            <person name="Guerrero F.D."/>
            <person name="Moolhuijzen P."/>
            <person name="Goolsby J.A."/>
            <person name="Tidwell J."/>
            <person name="Bellgard S.E."/>
            <person name="Bellgard M.I."/>
        </authorList>
    </citation>
    <scope>NUCLEOTIDE SEQUENCE</scope>
    <source>
        <tissue evidence="2">Shoot tissue taken approximately 20 cm above the soil surface</tissue>
    </source>
</reference>
<evidence type="ECO:0000256" key="1">
    <source>
        <dbReference type="SAM" id="MobiDB-lite"/>
    </source>
</evidence>
<name>A0A0A8ZCY5_ARUDO</name>
<dbReference type="AlphaFoldDB" id="A0A0A8ZCY5"/>
<proteinExistence type="predicted"/>
<evidence type="ECO:0000313" key="2">
    <source>
        <dbReference type="EMBL" id="JAD36646.1"/>
    </source>
</evidence>
<reference evidence="2" key="1">
    <citation type="submission" date="2014-09" db="EMBL/GenBank/DDBJ databases">
        <authorList>
            <person name="Magalhaes I.L.F."/>
            <person name="Oliveira U."/>
            <person name="Santos F.R."/>
            <person name="Vidigal T.H.D.A."/>
            <person name="Brescovit A.D."/>
            <person name="Santos A.J."/>
        </authorList>
    </citation>
    <scope>NUCLEOTIDE SEQUENCE</scope>
    <source>
        <tissue evidence="2">Shoot tissue taken approximately 20 cm above the soil surface</tissue>
    </source>
</reference>